<dbReference type="AlphaFoldDB" id="A0A840WCF5"/>
<dbReference type="InterPro" id="IPR024524">
    <property type="entry name" value="DUF3800"/>
</dbReference>
<keyword evidence="2" id="KW-1185">Reference proteome</keyword>
<accession>A0A840WCF5</accession>
<protein>
    <submittedName>
        <fullName evidence="1">Uncharacterized protein YnzC (UPF0291/DUF896 family)</fullName>
    </submittedName>
</protein>
<dbReference type="Pfam" id="PF12686">
    <property type="entry name" value="DUF3800"/>
    <property type="match status" value="1"/>
</dbReference>
<dbReference type="EMBL" id="JACHDO010000001">
    <property type="protein sequence ID" value="MBB5494679.1"/>
    <property type="molecule type" value="Genomic_DNA"/>
</dbReference>
<gene>
    <name evidence="1" type="ORF">HNR07_005816</name>
</gene>
<organism evidence="1 2">
    <name type="scientific">Nocardiopsis metallicus</name>
    <dbReference type="NCBI Taxonomy" id="179819"/>
    <lineage>
        <taxon>Bacteria</taxon>
        <taxon>Bacillati</taxon>
        <taxon>Actinomycetota</taxon>
        <taxon>Actinomycetes</taxon>
        <taxon>Streptosporangiales</taxon>
        <taxon>Nocardiopsidaceae</taxon>
        <taxon>Nocardiopsis</taxon>
    </lineage>
</organism>
<proteinExistence type="predicted"/>
<comment type="caution">
    <text evidence="1">The sequence shown here is derived from an EMBL/GenBank/DDBJ whole genome shotgun (WGS) entry which is preliminary data.</text>
</comment>
<sequence>MLLTYVDESYSSDAYYIAALMVPEREAMPLADALDTVVAKAAVDHEVSTTAELHGHDLFQAKADWAHLEKKPRVRIGVYNAAFQAIADHDVKIILRGVDVAGLKRRYTNAHHPHSIVLAHLIERVNECAASQSELALLIADEISEQDQYRSELGQYQKVGTWGYRATQITNIVDTMHFAPSKASRLVQAADLIAFLHRRRCSERARKAKGHTMDERALRANQKLWERIMPKIAHQNTWYP</sequence>
<reference evidence="1 2" key="1">
    <citation type="submission" date="2020-08" db="EMBL/GenBank/DDBJ databases">
        <title>Sequencing the genomes of 1000 actinobacteria strains.</title>
        <authorList>
            <person name="Klenk H.-P."/>
        </authorList>
    </citation>
    <scope>NUCLEOTIDE SEQUENCE [LARGE SCALE GENOMIC DNA]</scope>
    <source>
        <strain evidence="1 2">DSM 44598</strain>
    </source>
</reference>
<evidence type="ECO:0000313" key="1">
    <source>
        <dbReference type="EMBL" id="MBB5494679.1"/>
    </source>
</evidence>
<dbReference type="RefSeq" id="WP_184368525.1">
    <property type="nucleotide sequence ID" value="NZ_BAAAKM010000063.1"/>
</dbReference>
<dbReference type="Proteomes" id="UP000579647">
    <property type="component" value="Unassembled WGS sequence"/>
</dbReference>
<evidence type="ECO:0000313" key="2">
    <source>
        <dbReference type="Proteomes" id="UP000579647"/>
    </source>
</evidence>
<name>A0A840WCF5_9ACTN</name>